<proteinExistence type="inferred from homology"/>
<sequence>MGDEMDGKNGNLARQASHQALGTTKLQCFRHLGKYFKQSAKALDRQVAREARFYGALIRLQQNWKVKRQHMAASASGNEGFTIDLFDNSVYDPAAIFRPSALSTVHDEHDSAGRLAINVPPNSFRSLQFGFLSADPADNPSESSKTKINSSREAEKESVSDDESVKDTHSLLREVHQAIFDEQVFNLVNREAFNQTLGVNVTGIQENYLQLNIGEGTSVFISLIPSKDEQMADGPSTQNIENAILPLDTLDGLQFPEDDKPDTPKKMSVIPDQISCEIYPQQDVPTSTGARVSGLPANEGSGLLGHFCMSLVHRIFSNKVLTELENVIKGVPYLQLLSQPTWHSWTSSWMLSVKIPQSLLHACQTRASDMRHVGNVAKSQFHTKVVVTDDCINLEGEDLPVIILQQVAGQAIHWLHEEALAVGIKANRDFLCLSLELDQGETLSVVPHVDPEDSGGCISWWLVIDAVASRIGRLEVGTARPDRPDNRNIYKHRQSQELACLPSKQAISKIRVSWEKRTLRFRVWTNHPLPTFNFVYFILFVLMSGGTPTGAGYMRQRHSQGYASSGDDLEDDACSVMRSPSPQSPKVWSRIEILENALWLASAAFIVYYGDRKSNMIYILCHDERIRRLPLYLGMVGVVLNIIIFFYTSMSAWSVRRFDEKWELESITALPFVTLLGGISFCFFCFALWPIWSFLTLPLLFTLFMAGMVICPYIIIGIFRQQHDVLRADYASELGEKHY</sequence>
<dbReference type="GO" id="GO:0016592">
    <property type="term" value="C:mediator complex"/>
    <property type="evidence" value="ECO:0007669"/>
    <property type="project" value="InterPro"/>
</dbReference>
<keyword evidence="7" id="KW-1133">Transmembrane helix</keyword>
<dbReference type="InterPro" id="IPR033579">
    <property type="entry name" value="TMEM128"/>
</dbReference>
<evidence type="ECO:0000313" key="9">
    <source>
        <dbReference type="Proteomes" id="UP000315295"/>
    </source>
</evidence>
<feature type="transmembrane region" description="Helical" evidence="7">
    <location>
        <begin position="629"/>
        <end position="648"/>
    </location>
</feature>
<keyword evidence="9" id="KW-1185">Reference proteome</keyword>
<dbReference type="Pfam" id="PF20479">
    <property type="entry name" value="TMEM128"/>
    <property type="match status" value="1"/>
</dbReference>
<dbReference type="PANTHER" id="PTHR13114:SF7">
    <property type="entry name" value="MEDIATOR OF RNA POLYMERASE II TRANSCRIPTION SUBUNIT 17"/>
    <property type="match status" value="1"/>
</dbReference>
<keyword evidence="7" id="KW-0472">Membrane</keyword>
<reference evidence="8 9" key="1">
    <citation type="journal article" date="2019" name="G3 (Bethesda)">
        <title>Sequencing of a Wild Apple (Malus baccata) Genome Unravels the Differences Between Cultivated and Wild Apple Species Regarding Disease Resistance and Cold Tolerance.</title>
        <authorList>
            <person name="Chen X."/>
        </authorList>
    </citation>
    <scope>NUCLEOTIDE SEQUENCE [LARGE SCALE GENOMIC DNA]</scope>
    <source>
        <strain evidence="9">cv. Shandingzi</strain>
        <tissue evidence="8">Leaves</tissue>
    </source>
</reference>
<evidence type="ECO:0000256" key="3">
    <source>
        <dbReference type="ARBA" id="ARBA00023015"/>
    </source>
</evidence>
<feature type="compositionally biased region" description="Polar residues" evidence="6">
    <location>
        <begin position="140"/>
        <end position="149"/>
    </location>
</feature>
<evidence type="ECO:0000256" key="7">
    <source>
        <dbReference type="SAM" id="Phobius"/>
    </source>
</evidence>
<evidence type="ECO:0000256" key="6">
    <source>
        <dbReference type="SAM" id="MobiDB-lite"/>
    </source>
</evidence>
<evidence type="ECO:0000256" key="1">
    <source>
        <dbReference type="ARBA" id="ARBA00004123"/>
    </source>
</evidence>
<keyword evidence="3" id="KW-0805">Transcription regulation</keyword>
<keyword evidence="7" id="KW-0812">Transmembrane</keyword>
<dbReference type="Proteomes" id="UP000315295">
    <property type="component" value="Unassembled WGS sequence"/>
</dbReference>
<accession>A0A540LVV7</accession>
<feature type="transmembrane region" description="Helical" evidence="7">
    <location>
        <begin position="534"/>
        <end position="554"/>
    </location>
</feature>
<evidence type="ECO:0000256" key="4">
    <source>
        <dbReference type="ARBA" id="ARBA00023163"/>
    </source>
</evidence>
<dbReference type="PANTHER" id="PTHR13114">
    <property type="entry name" value="MEDIATOR OF RNA POLYMERASE II TRANSCRIPTION SUBUNIT 17"/>
    <property type="match status" value="1"/>
</dbReference>
<comment type="similarity">
    <text evidence="2">Belongs to the Mediator complex subunit 17 family.</text>
</comment>
<organism evidence="8 9">
    <name type="scientific">Malus baccata</name>
    <name type="common">Siberian crab apple</name>
    <name type="synonym">Pyrus baccata</name>
    <dbReference type="NCBI Taxonomy" id="106549"/>
    <lineage>
        <taxon>Eukaryota</taxon>
        <taxon>Viridiplantae</taxon>
        <taxon>Streptophyta</taxon>
        <taxon>Embryophyta</taxon>
        <taxon>Tracheophyta</taxon>
        <taxon>Spermatophyta</taxon>
        <taxon>Magnoliopsida</taxon>
        <taxon>eudicotyledons</taxon>
        <taxon>Gunneridae</taxon>
        <taxon>Pentapetalae</taxon>
        <taxon>rosids</taxon>
        <taxon>fabids</taxon>
        <taxon>Rosales</taxon>
        <taxon>Rosaceae</taxon>
        <taxon>Amygdaloideae</taxon>
        <taxon>Maleae</taxon>
        <taxon>Malus</taxon>
    </lineage>
</organism>
<dbReference type="STRING" id="106549.A0A540LVV7"/>
<evidence type="ECO:0000313" key="8">
    <source>
        <dbReference type="EMBL" id="TQD90528.1"/>
    </source>
</evidence>
<evidence type="ECO:0008006" key="10">
    <source>
        <dbReference type="Google" id="ProtNLM"/>
    </source>
</evidence>
<feature type="compositionally biased region" description="Basic and acidic residues" evidence="6">
    <location>
        <begin position="150"/>
        <end position="165"/>
    </location>
</feature>
<protein>
    <recommendedName>
        <fullName evidence="10">Mediator of RNA polymerase II transcription subunit 17</fullName>
    </recommendedName>
</protein>
<feature type="region of interest" description="Disordered" evidence="6">
    <location>
        <begin position="135"/>
        <end position="165"/>
    </location>
</feature>
<dbReference type="AlphaFoldDB" id="A0A540LVV7"/>
<name>A0A540LVV7_MALBA</name>
<feature type="transmembrane region" description="Helical" evidence="7">
    <location>
        <begin position="669"/>
        <end position="692"/>
    </location>
</feature>
<keyword evidence="5" id="KW-0539">Nucleus</keyword>
<comment type="subcellular location">
    <subcellularLocation>
        <location evidence="1">Nucleus</location>
    </subcellularLocation>
</comment>
<comment type="caution">
    <text evidence="8">The sequence shown here is derived from an EMBL/GenBank/DDBJ whole genome shotgun (WGS) entry which is preliminary data.</text>
</comment>
<dbReference type="GO" id="GO:0006357">
    <property type="term" value="P:regulation of transcription by RNA polymerase II"/>
    <property type="evidence" value="ECO:0007669"/>
    <property type="project" value="InterPro"/>
</dbReference>
<dbReference type="GO" id="GO:0003712">
    <property type="term" value="F:transcription coregulator activity"/>
    <property type="evidence" value="ECO:0007669"/>
    <property type="project" value="InterPro"/>
</dbReference>
<feature type="transmembrane region" description="Helical" evidence="7">
    <location>
        <begin position="698"/>
        <end position="719"/>
    </location>
</feature>
<keyword evidence="4" id="KW-0804">Transcription</keyword>
<gene>
    <name evidence="8" type="ORF">C1H46_023966</name>
</gene>
<dbReference type="InterPro" id="IPR019313">
    <property type="entry name" value="Mediator_Med17"/>
</dbReference>
<evidence type="ECO:0000256" key="2">
    <source>
        <dbReference type="ARBA" id="ARBA00005635"/>
    </source>
</evidence>
<dbReference type="GO" id="GO:0070847">
    <property type="term" value="C:core mediator complex"/>
    <property type="evidence" value="ECO:0007669"/>
    <property type="project" value="TreeGrafter"/>
</dbReference>
<evidence type="ECO:0000256" key="5">
    <source>
        <dbReference type="ARBA" id="ARBA00023242"/>
    </source>
</evidence>
<dbReference type="EMBL" id="VIEB01000450">
    <property type="protein sequence ID" value="TQD90528.1"/>
    <property type="molecule type" value="Genomic_DNA"/>
</dbReference>